<protein>
    <recommendedName>
        <fullName evidence="4">DUF192 domain-containing protein</fullName>
    </recommendedName>
</protein>
<comment type="caution">
    <text evidence="2">The sequence shown here is derived from an EMBL/GenBank/DDBJ whole genome shotgun (WGS) entry which is preliminary data.</text>
</comment>
<dbReference type="Proteomes" id="UP000177869">
    <property type="component" value="Unassembled WGS sequence"/>
</dbReference>
<evidence type="ECO:0000313" key="2">
    <source>
        <dbReference type="EMBL" id="OGI61200.1"/>
    </source>
</evidence>
<feature type="transmembrane region" description="Helical" evidence="1">
    <location>
        <begin position="6"/>
        <end position="25"/>
    </location>
</feature>
<evidence type="ECO:0000256" key="1">
    <source>
        <dbReference type="SAM" id="Phobius"/>
    </source>
</evidence>
<keyword evidence="1" id="KW-0812">Transmembrane</keyword>
<evidence type="ECO:0008006" key="4">
    <source>
        <dbReference type="Google" id="ProtNLM"/>
    </source>
</evidence>
<proteinExistence type="predicted"/>
<dbReference type="PANTHER" id="PTHR37953:SF1">
    <property type="entry name" value="UPF0127 PROTEIN MJ1496"/>
    <property type="match status" value="1"/>
</dbReference>
<accession>A0A1F6UUY1</accession>
<reference evidence="2 3" key="1">
    <citation type="journal article" date="2016" name="Nat. Commun.">
        <title>Thousands of microbial genomes shed light on interconnected biogeochemical processes in an aquifer system.</title>
        <authorList>
            <person name="Anantharaman K."/>
            <person name="Brown C.T."/>
            <person name="Hug L.A."/>
            <person name="Sharon I."/>
            <person name="Castelle C.J."/>
            <person name="Probst A.J."/>
            <person name="Thomas B.C."/>
            <person name="Singh A."/>
            <person name="Wilkins M.J."/>
            <person name="Karaoz U."/>
            <person name="Brodie E.L."/>
            <person name="Williams K.H."/>
            <person name="Hubbard S.S."/>
            <person name="Banfield J.F."/>
        </authorList>
    </citation>
    <scope>NUCLEOTIDE SEQUENCE [LARGE SCALE GENOMIC DNA]</scope>
</reference>
<name>A0A1F6UUY1_9BACT</name>
<dbReference type="InterPro" id="IPR003795">
    <property type="entry name" value="DUF192"/>
</dbReference>
<dbReference type="EMBL" id="MFTI01000003">
    <property type="protein sequence ID" value="OGI61200.1"/>
    <property type="molecule type" value="Genomic_DNA"/>
</dbReference>
<sequence>MKNYFIGFIAVFIFTFVSYHFWTAVNFDNINYIKIAGQNIKVDLAMTPEAQVRGLSERIELKANEGMLFVFDYSNKYSFWMKDMNFPIDIIWIGENLRVVYIKKDAQPESYPESYEPNQDAKYVLEVVAGFADKNNLREGDKVKFL</sequence>
<gene>
    <name evidence="2" type="ORF">A2814_01835</name>
</gene>
<organism evidence="2 3">
    <name type="scientific">Candidatus Nomurabacteria bacterium RIFCSPHIGHO2_01_FULL_38_19</name>
    <dbReference type="NCBI Taxonomy" id="1801732"/>
    <lineage>
        <taxon>Bacteria</taxon>
        <taxon>Candidatus Nomuraibacteriota</taxon>
    </lineage>
</organism>
<dbReference type="Gene3D" id="2.60.120.1140">
    <property type="entry name" value="Protein of unknown function DUF192"/>
    <property type="match status" value="1"/>
</dbReference>
<keyword evidence="1" id="KW-0472">Membrane</keyword>
<evidence type="ECO:0000313" key="3">
    <source>
        <dbReference type="Proteomes" id="UP000177869"/>
    </source>
</evidence>
<dbReference type="PANTHER" id="PTHR37953">
    <property type="entry name" value="UPF0127 PROTEIN MJ1496"/>
    <property type="match status" value="1"/>
</dbReference>
<dbReference type="InterPro" id="IPR038695">
    <property type="entry name" value="Saro_0823-like_sf"/>
</dbReference>
<dbReference type="AlphaFoldDB" id="A0A1F6UUY1"/>
<dbReference type="Pfam" id="PF02643">
    <property type="entry name" value="DUF192"/>
    <property type="match status" value="1"/>
</dbReference>
<keyword evidence="1" id="KW-1133">Transmembrane helix</keyword>